<dbReference type="RefSeq" id="WP_316020476.1">
    <property type="nucleotide sequence ID" value="NZ_JAWDID010000046.1"/>
</dbReference>
<gene>
    <name evidence="1" type="ORF">RKE40_22675</name>
</gene>
<organism evidence="1 2">
    <name type="scientific">Bosea rubneri</name>
    <dbReference type="NCBI Taxonomy" id="3075434"/>
    <lineage>
        <taxon>Bacteria</taxon>
        <taxon>Pseudomonadati</taxon>
        <taxon>Pseudomonadota</taxon>
        <taxon>Alphaproteobacteria</taxon>
        <taxon>Hyphomicrobiales</taxon>
        <taxon>Boseaceae</taxon>
        <taxon>Bosea</taxon>
    </lineage>
</organism>
<sequence>MSLPEEPDQEAWDAWHPTELARRLAGLSQSWCVVGGWALDLWFGNQTREHEDLEFTILRPDFRRFRQALRGMALYTADSGVVAHLPDHEKPADSIWQVWCRDEVEQSWRADMMIEPGTPEIWAYKRDPQLIRPRAEMVATTADGVPYLKPAGVLLFKAKHRRPKDEADFENAMPKLPARERSWLKKSLAATHPGHDWIGML</sequence>
<keyword evidence="2" id="KW-1185">Reference proteome</keyword>
<evidence type="ECO:0000313" key="1">
    <source>
        <dbReference type="EMBL" id="MDU0342713.1"/>
    </source>
</evidence>
<proteinExistence type="predicted"/>
<reference evidence="1 2" key="1">
    <citation type="submission" date="2023-09" db="EMBL/GenBank/DDBJ databases">
        <title>Whole genome shotgun sequencing (WGS) of Bosea sp. ZW T0_25, isolated from stored onions (Allium cepa).</title>
        <authorList>
            <person name="Stoll D.A."/>
            <person name="Huch M."/>
        </authorList>
    </citation>
    <scope>NUCLEOTIDE SEQUENCE [LARGE SCALE GENOMIC DNA]</scope>
    <source>
        <strain evidence="1 2">ZW T0_25</strain>
    </source>
</reference>
<dbReference type="InterPro" id="IPR019646">
    <property type="entry name" value="Aminoglyc_AdlTrfase"/>
</dbReference>
<accession>A0ABU3SD36</accession>
<dbReference type="EMBL" id="JAWDID010000046">
    <property type="protein sequence ID" value="MDU0342713.1"/>
    <property type="molecule type" value="Genomic_DNA"/>
</dbReference>
<evidence type="ECO:0000313" key="2">
    <source>
        <dbReference type="Proteomes" id="UP001254257"/>
    </source>
</evidence>
<dbReference type="Pfam" id="PF10706">
    <property type="entry name" value="Aminoglyc_resit"/>
    <property type="match status" value="1"/>
</dbReference>
<name>A0ABU3SD36_9HYPH</name>
<comment type="caution">
    <text evidence="1">The sequence shown here is derived from an EMBL/GenBank/DDBJ whole genome shotgun (WGS) entry which is preliminary data.</text>
</comment>
<protein>
    <submittedName>
        <fullName evidence="1">Amino acid transporter</fullName>
    </submittedName>
</protein>
<dbReference type="Gene3D" id="3.30.460.40">
    <property type="match status" value="1"/>
</dbReference>
<dbReference type="Proteomes" id="UP001254257">
    <property type="component" value="Unassembled WGS sequence"/>
</dbReference>